<accession>A0A6U2I4R6</accession>
<sequence>MVKESKGGPLFQEDPEECVDAQELLIQLSKLRAQMQAATMHSKRLEEENSALRKRTETLEVDNAQMLGRLAVLERMESDSGKQAAAHAKIEAHDPGLRGLAEGQDGYWEARSGLLEKRLIKLAKTEYWLRAELESAKDEAVEARKRQLNAERSIGDLLRERPELAQLAGNNQNNSELAARGSAIFDEENAFAEGLPKTIPARAARCAGMVAAAIHGNKGGLRGSVGRTVASSTGVPNANSASARPGNVWATLMNGGAAGNKMDFT</sequence>
<reference evidence="3" key="1">
    <citation type="submission" date="2021-01" db="EMBL/GenBank/DDBJ databases">
        <authorList>
            <person name="Corre E."/>
            <person name="Pelletier E."/>
            <person name="Niang G."/>
            <person name="Scheremetjew M."/>
            <person name="Finn R."/>
            <person name="Kale V."/>
            <person name="Holt S."/>
            <person name="Cochrane G."/>
            <person name="Meng A."/>
            <person name="Brown T."/>
            <person name="Cohen L."/>
        </authorList>
    </citation>
    <scope>NUCLEOTIDE SEQUENCE</scope>
    <source>
        <strain evidence="2">CCMP441</strain>
        <strain evidence="3">CCMP644</strain>
    </source>
</reference>
<dbReference type="EMBL" id="HBFX01021906">
    <property type="protein sequence ID" value="CAD8958811.1"/>
    <property type="molecule type" value="Transcribed_RNA"/>
</dbReference>
<dbReference type="EMBL" id="HBFK01016378">
    <property type="protein sequence ID" value="CAD8743589.1"/>
    <property type="molecule type" value="Transcribed_RNA"/>
</dbReference>
<evidence type="ECO:0000256" key="1">
    <source>
        <dbReference type="SAM" id="Coils"/>
    </source>
</evidence>
<name>A0A6U2I4R6_HEMAN</name>
<proteinExistence type="predicted"/>
<dbReference type="AlphaFoldDB" id="A0A6U2I4R6"/>
<evidence type="ECO:0000313" key="2">
    <source>
        <dbReference type="EMBL" id="CAD8743589.1"/>
    </source>
</evidence>
<protein>
    <submittedName>
        <fullName evidence="3">Uncharacterized protein</fullName>
    </submittedName>
</protein>
<evidence type="ECO:0000313" key="3">
    <source>
        <dbReference type="EMBL" id="CAD8958811.1"/>
    </source>
</evidence>
<feature type="coiled-coil region" evidence="1">
    <location>
        <begin position="21"/>
        <end position="62"/>
    </location>
</feature>
<organism evidence="3">
    <name type="scientific">Hemiselmis andersenii</name>
    <name type="common">Cryptophyte alga</name>
    <dbReference type="NCBI Taxonomy" id="464988"/>
    <lineage>
        <taxon>Eukaryota</taxon>
        <taxon>Cryptophyceae</taxon>
        <taxon>Cryptomonadales</taxon>
        <taxon>Hemiselmidaceae</taxon>
        <taxon>Hemiselmis</taxon>
    </lineage>
</organism>
<gene>
    <name evidence="3" type="ORF">HAND00432_LOCUS13350</name>
    <name evidence="2" type="ORF">HAND1043_LOCUS10084</name>
</gene>
<keyword evidence="1" id="KW-0175">Coiled coil</keyword>